<dbReference type="InterPro" id="IPR014198">
    <property type="entry name" value="Spore_III_AB"/>
</dbReference>
<evidence type="ECO:0008006" key="3">
    <source>
        <dbReference type="Google" id="ProtNLM"/>
    </source>
</evidence>
<organism evidence="1 2">
    <name type="scientific">Anaerofustis stercorihominis</name>
    <dbReference type="NCBI Taxonomy" id="214853"/>
    <lineage>
        <taxon>Bacteria</taxon>
        <taxon>Bacillati</taxon>
        <taxon>Bacillota</taxon>
        <taxon>Clostridia</taxon>
        <taxon>Eubacteriales</taxon>
        <taxon>Eubacteriaceae</taxon>
        <taxon>Anaerofustis</taxon>
    </lineage>
</organism>
<dbReference type="Proteomes" id="UP000261212">
    <property type="component" value="Unassembled WGS sequence"/>
</dbReference>
<protein>
    <recommendedName>
        <fullName evidence="3">Stage III sporulation protein AB</fullName>
    </recommendedName>
</protein>
<sequence>MYIKLPGMVCLFIFSVLFSRSITRKIKNRLLELEEINRILNDFIVSINVGLYDVNFLITEAIKITKTTYHDFLRDVKTTMIKKDLSDFSAIWFECLNNHKFNISREEMILLENIGVSLSFNDKNRMVKQLTLIQSGLTEAIKKAKEDRDSKVSLYEKMGVLFGSFLVVIFI</sequence>
<evidence type="ECO:0000313" key="2">
    <source>
        <dbReference type="Proteomes" id="UP000261212"/>
    </source>
</evidence>
<dbReference type="Pfam" id="PF09548">
    <property type="entry name" value="Spore_III_AB"/>
    <property type="match status" value="1"/>
</dbReference>
<dbReference type="AlphaFoldDB" id="A0A3E3E1W6"/>
<name>A0A3E3E1W6_9FIRM</name>
<comment type="caution">
    <text evidence="1">The sequence shown here is derived from an EMBL/GenBank/DDBJ whole genome shotgun (WGS) entry which is preliminary data.</text>
</comment>
<proteinExistence type="predicted"/>
<dbReference type="EMBL" id="QUSM01000002">
    <property type="protein sequence ID" value="RGD75169.1"/>
    <property type="molecule type" value="Genomic_DNA"/>
</dbReference>
<accession>A0A3E3E1W6</accession>
<gene>
    <name evidence="1" type="ORF">DW687_02265</name>
</gene>
<evidence type="ECO:0000313" key="1">
    <source>
        <dbReference type="EMBL" id="RGD75169.1"/>
    </source>
</evidence>
<reference evidence="1 2" key="1">
    <citation type="submission" date="2018-08" db="EMBL/GenBank/DDBJ databases">
        <title>A genome reference for cultivated species of the human gut microbiota.</title>
        <authorList>
            <person name="Zou Y."/>
            <person name="Xue W."/>
            <person name="Luo G."/>
        </authorList>
    </citation>
    <scope>NUCLEOTIDE SEQUENCE [LARGE SCALE GENOMIC DNA]</scope>
    <source>
        <strain evidence="1 2">AM25-6</strain>
    </source>
</reference>
<dbReference type="RefSeq" id="WP_117531326.1">
    <property type="nucleotide sequence ID" value="NZ_CP176644.1"/>
</dbReference>